<feature type="compositionally biased region" description="Polar residues" evidence="1">
    <location>
        <begin position="18"/>
        <end position="31"/>
    </location>
</feature>
<dbReference type="Proteomes" id="UP000276588">
    <property type="component" value="Unassembled WGS sequence"/>
</dbReference>
<gene>
    <name evidence="2" type="ORF">DM826_06890</name>
</gene>
<dbReference type="AlphaFoldDB" id="A0A3A6Q8A8"/>
<name>A0A3A6Q8A8_9EURY</name>
<reference evidence="2 3" key="1">
    <citation type="submission" date="2018-06" db="EMBL/GenBank/DDBJ databases">
        <title>Halonotius sp. F13-13 a new haloarchaeeon isolated from a solar saltern from Isla Cristina, Huelva, Spain.</title>
        <authorList>
            <person name="Duran-Viseras A."/>
            <person name="Sanchez-Porro C."/>
            <person name="Ventosa A."/>
        </authorList>
    </citation>
    <scope>NUCLEOTIDE SEQUENCE [LARGE SCALE GENOMIC DNA]</scope>
    <source>
        <strain evidence="2 3">F13-13</strain>
    </source>
</reference>
<dbReference type="OrthoDB" id="146450at2157"/>
<feature type="region of interest" description="Disordered" evidence="1">
    <location>
        <begin position="1"/>
        <end position="38"/>
    </location>
</feature>
<feature type="compositionally biased region" description="Basic and acidic residues" evidence="1">
    <location>
        <begin position="1"/>
        <end position="12"/>
    </location>
</feature>
<sequence length="199" mass="22644">MDEKTEELRDIFMETTDSETVTETQSESPGSLTDDAADVGDRLRTLIERMRDQYDFETSLETDDLITVLRGFHDDEDDKSIAATLDCEPATVRQARLDLHLVRDAEREAPFEFDQLRRLLAEDVSLEERAEQLAVSVETARQYSEVAAADRRSTRANSRFRDEFAELLTDADLTNRLAADAHEDGLQEATEDMETDVSF</sequence>
<dbReference type="RefSeq" id="WP_120102664.1">
    <property type="nucleotide sequence ID" value="NZ_QKNY01000009.1"/>
</dbReference>
<evidence type="ECO:0000256" key="1">
    <source>
        <dbReference type="SAM" id="MobiDB-lite"/>
    </source>
</evidence>
<comment type="caution">
    <text evidence="2">The sequence shown here is derived from an EMBL/GenBank/DDBJ whole genome shotgun (WGS) entry which is preliminary data.</text>
</comment>
<evidence type="ECO:0000313" key="2">
    <source>
        <dbReference type="EMBL" id="RJX43327.1"/>
    </source>
</evidence>
<keyword evidence="3" id="KW-1185">Reference proteome</keyword>
<evidence type="ECO:0000313" key="3">
    <source>
        <dbReference type="Proteomes" id="UP000276588"/>
    </source>
</evidence>
<dbReference type="EMBL" id="QKNY01000009">
    <property type="protein sequence ID" value="RJX43327.1"/>
    <property type="molecule type" value="Genomic_DNA"/>
</dbReference>
<proteinExistence type="predicted"/>
<accession>A0A3A6Q8A8</accession>
<organism evidence="2 3">
    <name type="scientific">Halonotius aquaticus</name>
    <dbReference type="NCBI Taxonomy" id="2216978"/>
    <lineage>
        <taxon>Archaea</taxon>
        <taxon>Methanobacteriati</taxon>
        <taxon>Methanobacteriota</taxon>
        <taxon>Stenosarchaea group</taxon>
        <taxon>Halobacteria</taxon>
        <taxon>Halobacteriales</taxon>
        <taxon>Haloferacaceae</taxon>
        <taxon>Halonotius</taxon>
    </lineage>
</organism>
<protein>
    <submittedName>
        <fullName evidence="2">Conditioned medium-induced protein 4</fullName>
    </submittedName>
</protein>